<keyword evidence="2" id="KW-0472">Membrane</keyword>
<evidence type="ECO:0000256" key="2">
    <source>
        <dbReference type="SAM" id="Phobius"/>
    </source>
</evidence>
<evidence type="ECO:0000313" key="3">
    <source>
        <dbReference type="EMBL" id="TXK03462.1"/>
    </source>
</evidence>
<gene>
    <name evidence="3" type="ORF">FVP60_11315</name>
</gene>
<reference evidence="3 4" key="1">
    <citation type="submission" date="2019-08" db="EMBL/GenBank/DDBJ databases">
        <authorList>
            <person name="Dong K."/>
        </authorList>
    </citation>
    <scope>NUCLEOTIDE SEQUENCE [LARGE SCALE GENOMIC DNA]</scope>
    <source>
        <strain evidence="3 4">M4-8</strain>
    </source>
</reference>
<organism evidence="3 4">
    <name type="scientific">Microbacterium mitrae</name>
    <dbReference type="NCBI Taxonomy" id="664640"/>
    <lineage>
        <taxon>Bacteria</taxon>
        <taxon>Bacillati</taxon>
        <taxon>Actinomycetota</taxon>
        <taxon>Actinomycetes</taxon>
        <taxon>Micrococcales</taxon>
        <taxon>Microbacteriaceae</taxon>
        <taxon>Microbacterium</taxon>
    </lineage>
</organism>
<protein>
    <submittedName>
        <fullName evidence="3">Uncharacterized protein</fullName>
    </submittedName>
</protein>
<proteinExistence type="predicted"/>
<feature type="region of interest" description="Disordered" evidence="1">
    <location>
        <begin position="65"/>
        <end position="98"/>
    </location>
</feature>
<keyword evidence="4" id="KW-1185">Reference proteome</keyword>
<keyword evidence="2" id="KW-0812">Transmembrane</keyword>
<dbReference type="RefSeq" id="WP_147826393.1">
    <property type="nucleotide sequence ID" value="NZ_BAAARG010000001.1"/>
</dbReference>
<accession>A0A5C8HMJ5</accession>
<evidence type="ECO:0000256" key="1">
    <source>
        <dbReference type="SAM" id="MobiDB-lite"/>
    </source>
</evidence>
<evidence type="ECO:0000313" key="4">
    <source>
        <dbReference type="Proteomes" id="UP000321196"/>
    </source>
</evidence>
<dbReference type="Proteomes" id="UP000321196">
    <property type="component" value="Unassembled WGS sequence"/>
</dbReference>
<dbReference type="AlphaFoldDB" id="A0A5C8HMJ5"/>
<feature type="transmembrane region" description="Helical" evidence="2">
    <location>
        <begin position="30"/>
        <end position="51"/>
    </location>
</feature>
<keyword evidence="2" id="KW-1133">Transmembrane helix</keyword>
<sequence>MKKLIFSFIALVAIVGVLYLLIQTPAAAPFLSIFGLVVVLILGGYTIYLRLGGNAERRRNRQVLREEREMNELEAGSSSPSPSPTTPDSLEYPTGQPL</sequence>
<dbReference type="EMBL" id="VRSW01000004">
    <property type="protein sequence ID" value="TXK03462.1"/>
    <property type="molecule type" value="Genomic_DNA"/>
</dbReference>
<name>A0A5C8HMJ5_9MICO</name>
<comment type="caution">
    <text evidence="3">The sequence shown here is derived from an EMBL/GenBank/DDBJ whole genome shotgun (WGS) entry which is preliminary data.</text>
</comment>